<dbReference type="PROSITE" id="PS51257">
    <property type="entry name" value="PROKAR_LIPOPROTEIN"/>
    <property type="match status" value="1"/>
</dbReference>
<keyword evidence="3" id="KW-1185">Reference proteome</keyword>
<evidence type="ECO:0008006" key="4">
    <source>
        <dbReference type="Google" id="ProtNLM"/>
    </source>
</evidence>
<evidence type="ECO:0000313" key="3">
    <source>
        <dbReference type="Proteomes" id="UP000253345"/>
    </source>
</evidence>
<dbReference type="RefSeq" id="WP_114348137.1">
    <property type="nucleotide sequence ID" value="NZ_QPJL01000003.1"/>
</dbReference>
<evidence type="ECO:0000256" key="1">
    <source>
        <dbReference type="SAM" id="MobiDB-lite"/>
    </source>
</evidence>
<dbReference type="OrthoDB" id="321999at2"/>
<feature type="compositionally biased region" description="Polar residues" evidence="1">
    <location>
        <begin position="252"/>
        <end position="261"/>
    </location>
</feature>
<feature type="region of interest" description="Disordered" evidence="1">
    <location>
        <begin position="211"/>
        <end position="268"/>
    </location>
</feature>
<dbReference type="EMBL" id="QPJL01000003">
    <property type="protein sequence ID" value="RCW87051.1"/>
    <property type="molecule type" value="Genomic_DNA"/>
</dbReference>
<gene>
    <name evidence="2" type="ORF">DFP89_10355</name>
</gene>
<dbReference type="Proteomes" id="UP000253345">
    <property type="component" value="Unassembled WGS sequence"/>
</dbReference>
<dbReference type="InterPro" id="IPR036366">
    <property type="entry name" value="PGBDSf"/>
</dbReference>
<dbReference type="AlphaFoldDB" id="A0A368Z3Q4"/>
<sequence>MGKRMIVATSRIGLALGGWLACATLALAQGGLVIAPLPSDVVIGAQSNAAPTETVLPAGAVVTALTPADPGLSALPAAPRAGLPRPSIIVGDMAILAAMEPRGPLGLSFALREVIRQRDIALFERLLGRGVLDPDPDRMAEAIQTELRRADCYTGRIDGDWGSGSVRAVERWRQAAGASVAGDPQPQLFRAIARSGDLRCAAIVAPVVVATPPRGGAGGGGSGGGGASGRPKPVAAKPAQPAKPVQPAKPATTSPQFNPSMIGSGMFR</sequence>
<dbReference type="Gene3D" id="1.10.101.10">
    <property type="entry name" value="PGBD-like superfamily/PGBD"/>
    <property type="match status" value="1"/>
</dbReference>
<evidence type="ECO:0000313" key="2">
    <source>
        <dbReference type="EMBL" id="RCW87051.1"/>
    </source>
</evidence>
<feature type="compositionally biased region" description="Gly residues" evidence="1">
    <location>
        <begin position="215"/>
        <end position="228"/>
    </location>
</feature>
<proteinExistence type="predicted"/>
<feature type="compositionally biased region" description="Low complexity" evidence="1">
    <location>
        <begin position="229"/>
        <end position="251"/>
    </location>
</feature>
<organism evidence="2 3">
    <name type="scientific">Paracoccus lutimaris</name>
    <dbReference type="NCBI Taxonomy" id="1490030"/>
    <lineage>
        <taxon>Bacteria</taxon>
        <taxon>Pseudomonadati</taxon>
        <taxon>Pseudomonadota</taxon>
        <taxon>Alphaproteobacteria</taxon>
        <taxon>Rhodobacterales</taxon>
        <taxon>Paracoccaceae</taxon>
        <taxon>Paracoccus</taxon>
    </lineage>
</organism>
<dbReference type="InterPro" id="IPR036365">
    <property type="entry name" value="PGBD-like_sf"/>
</dbReference>
<dbReference type="SUPFAM" id="SSF47090">
    <property type="entry name" value="PGBD-like"/>
    <property type="match status" value="1"/>
</dbReference>
<protein>
    <recommendedName>
        <fullName evidence="4">Peptidoglycan binding protein</fullName>
    </recommendedName>
</protein>
<reference evidence="2 3" key="1">
    <citation type="submission" date="2018-07" db="EMBL/GenBank/DDBJ databases">
        <title>Genomic Encyclopedia of Type Strains, Phase III (KMG-III): the genomes of soil and plant-associated and newly described type strains.</title>
        <authorList>
            <person name="Whitman W."/>
        </authorList>
    </citation>
    <scope>NUCLEOTIDE SEQUENCE [LARGE SCALE GENOMIC DNA]</scope>
    <source>
        <strain evidence="2 3">CECT 8525</strain>
    </source>
</reference>
<accession>A0A368Z3Q4</accession>
<name>A0A368Z3Q4_9RHOB</name>
<comment type="caution">
    <text evidence="2">The sequence shown here is derived from an EMBL/GenBank/DDBJ whole genome shotgun (WGS) entry which is preliminary data.</text>
</comment>